<proteinExistence type="predicted"/>
<dbReference type="Proteomes" id="UP000051010">
    <property type="component" value="Unassembled WGS sequence"/>
</dbReference>
<reference evidence="2 3" key="1">
    <citation type="journal article" date="2015" name="Genome Announc.">
        <title>Expanding the biotechnology potential of lactobacilli through comparative genomics of 213 strains and associated genera.</title>
        <authorList>
            <person name="Sun Z."/>
            <person name="Harris H.M."/>
            <person name="McCann A."/>
            <person name="Guo C."/>
            <person name="Argimon S."/>
            <person name="Zhang W."/>
            <person name="Yang X."/>
            <person name="Jeffery I.B."/>
            <person name="Cooney J.C."/>
            <person name="Kagawa T.F."/>
            <person name="Liu W."/>
            <person name="Song Y."/>
            <person name="Salvetti E."/>
            <person name="Wrobel A."/>
            <person name="Rasinkangas P."/>
            <person name="Parkhill J."/>
            <person name="Rea M.C."/>
            <person name="O'Sullivan O."/>
            <person name="Ritari J."/>
            <person name="Douillard F.P."/>
            <person name="Paul Ross R."/>
            <person name="Yang R."/>
            <person name="Briner A.E."/>
            <person name="Felis G.E."/>
            <person name="de Vos W.M."/>
            <person name="Barrangou R."/>
            <person name="Klaenhammer T.R."/>
            <person name="Caufield P.W."/>
            <person name="Cui Y."/>
            <person name="Zhang H."/>
            <person name="O'Toole P.W."/>
        </authorList>
    </citation>
    <scope>NUCLEOTIDE SEQUENCE [LARGE SCALE GENOMIC DNA]</scope>
    <source>
        <strain evidence="2 3">DSM 18390</strain>
    </source>
</reference>
<dbReference type="EMBL" id="AZFZ01000072">
    <property type="protein sequence ID" value="KRM40770.1"/>
    <property type="molecule type" value="Genomic_DNA"/>
</dbReference>
<dbReference type="CDD" id="cd07750">
    <property type="entry name" value="PolyPPase_VTC_like"/>
    <property type="match status" value="1"/>
</dbReference>
<sequence>MKLKRVFERREYKYLLSNSDYIAIRKLLMGYMQEDMFGLTTIQSLYFDTADNYFINRSIEHAQYKSKFRIRSYGRPSPTQPVYLEIKKKINGVVYKRRLGIPFNDLDKTINGHTITFADQQLNPNDQQIAREISWFFMKYHITPKVLICDDRVALFANDNPEFRVTFDFNIRFRTEDMALDAGTNGLKINPNFDVVMEVKALGAYPYWFSNIIANLHLVKQRFSKYGYVYEHYLRGIGDKNDSRII</sequence>
<dbReference type="RefSeq" id="WP_008214615.1">
    <property type="nucleotide sequence ID" value="NZ_AZFZ01000072.1"/>
</dbReference>
<organism evidence="2 3">
    <name type="scientific">Lentilactobacillus parafarraginis DSM 18390 = JCM 14109</name>
    <dbReference type="NCBI Taxonomy" id="1423786"/>
    <lineage>
        <taxon>Bacteria</taxon>
        <taxon>Bacillati</taxon>
        <taxon>Bacillota</taxon>
        <taxon>Bacilli</taxon>
        <taxon>Lactobacillales</taxon>
        <taxon>Lactobacillaceae</taxon>
        <taxon>Lentilactobacillus</taxon>
    </lineage>
</organism>
<feature type="domain" description="VTC" evidence="1">
    <location>
        <begin position="8"/>
        <end position="227"/>
    </location>
</feature>
<comment type="caution">
    <text evidence="2">The sequence shown here is derived from an EMBL/GenBank/DDBJ whole genome shotgun (WGS) entry which is preliminary data.</text>
</comment>
<dbReference type="PATRIC" id="fig|1423786.4.peg.2799"/>
<dbReference type="InterPro" id="IPR018966">
    <property type="entry name" value="VTC_domain"/>
</dbReference>
<evidence type="ECO:0000313" key="2">
    <source>
        <dbReference type="EMBL" id="KRM40770.1"/>
    </source>
</evidence>
<dbReference type="Gene3D" id="3.20.100.30">
    <property type="entry name" value="VTC, catalytic tunnel domain"/>
    <property type="match status" value="1"/>
</dbReference>
<protein>
    <submittedName>
        <fullName evidence="2">VTC domain protein</fullName>
    </submittedName>
</protein>
<dbReference type="GO" id="GO:0006799">
    <property type="term" value="P:polyphosphate biosynthetic process"/>
    <property type="evidence" value="ECO:0007669"/>
    <property type="project" value="UniProtKB-ARBA"/>
</dbReference>
<dbReference type="AlphaFoldDB" id="A0A0R1YEK1"/>
<gene>
    <name evidence="2" type="ORF">FD47_GL002673</name>
</gene>
<accession>A0A0R1YEK1</accession>
<name>A0A0R1YEK1_9LACO</name>
<dbReference type="InterPro" id="IPR042267">
    <property type="entry name" value="VTC_sf"/>
</dbReference>
<evidence type="ECO:0000313" key="3">
    <source>
        <dbReference type="Proteomes" id="UP000051010"/>
    </source>
</evidence>
<dbReference type="Pfam" id="PF09359">
    <property type="entry name" value="VTC"/>
    <property type="match status" value="1"/>
</dbReference>
<evidence type="ECO:0000259" key="1">
    <source>
        <dbReference type="Pfam" id="PF09359"/>
    </source>
</evidence>